<dbReference type="PANTHER" id="PTHR12459">
    <property type="entry name" value="TRANSMEMBRANE PROTEIN 135-RELATED"/>
    <property type="match status" value="1"/>
</dbReference>
<sequence>MDPLLGAPPAPKRTPSYLQFAPRRTMASFENLVVLANYEETLREAKKMVWRDRGEPAVDVQDLWECVEHGTRGGLRAGTLAFAIRSGVNLALLMARLNRVPKKLRISLIQHAILGSDSFRFAAMLGCFVTLYRALLNAFPILFPRHVPLRIRIRQLFSFAFSSPEDSAVVDSLSPDLELPRSRTGSSRTARLSTTAQAHQVWVRKRTSRWHSAIAGAIAGGLAIMFEKKSRRTVIAQQLFVRGLQGSYNASSQRYGFKLPYGDVLVFSLACGQILYGFLLRPDTLPRSYVTWINTAGKIPVAAVRINRDLVRDGSFNAVDMERILQEEKLTSGNRAELVLRHALTIGAPPDFGHRYGPCAAVHPTLDSCRQVPLDRFISVFRWMLPIYGALHFIPMMLFKRKGFIQEPLKMLLRAGWGTTRSAAFLGTFVVIYQSYFCFKHYMYEILLALRQSPSSIVKPPMWLIKFLISKPSFWMGGLLSGLSLFVEARRRRGELAMYVLPKGLESVWVMARGKGLVFRTGDFGEALVRPTLTALLGHSYRFPIQNDPEHLSGLVRRILYQFIGPN</sequence>
<dbReference type="EMBL" id="KI925456">
    <property type="protein sequence ID" value="ETW84201.1"/>
    <property type="molecule type" value="Genomic_DNA"/>
</dbReference>
<dbReference type="Proteomes" id="UP000030671">
    <property type="component" value="Unassembled WGS sequence"/>
</dbReference>
<dbReference type="InParanoid" id="W4KGL4"/>
<dbReference type="PANTHER" id="PTHR12459:SF6">
    <property type="entry name" value="GB|AAD46013.1"/>
    <property type="match status" value="1"/>
</dbReference>
<organism evidence="1 2">
    <name type="scientific">Heterobasidion irregulare (strain TC 32-1)</name>
    <dbReference type="NCBI Taxonomy" id="747525"/>
    <lineage>
        <taxon>Eukaryota</taxon>
        <taxon>Fungi</taxon>
        <taxon>Dikarya</taxon>
        <taxon>Basidiomycota</taxon>
        <taxon>Agaricomycotina</taxon>
        <taxon>Agaricomycetes</taxon>
        <taxon>Russulales</taxon>
        <taxon>Bondarzewiaceae</taxon>
        <taxon>Heterobasidion</taxon>
        <taxon>Heterobasidion annosum species complex</taxon>
    </lineage>
</organism>
<name>W4KGL4_HETIT</name>
<evidence type="ECO:0000313" key="1">
    <source>
        <dbReference type="EMBL" id="ETW84201.1"/>
    </source>
</evidence>
<gene>
    <name evidence="1" type="ORF">HETIRDRAFT_311873</name>
</gene>
<dbReference type="eggNOG" id="KOG1398">
    <property type="taxonomic scope" value="Eukaryota"/>
</dbReference>
<dbReference type="InterPro" id="IPR026749">
    <property type="entry name" value="Tmem135"/>
</dbReference>
<dbReference type="HOGENOM" id="CLU_016206_1_0_1"/>
<reference evidence="1 2" key="1">
    <citation type="journal article" date="2012" name="New Phytol.">
        <title>Insight into trade-off between wood decay and parasitism from the genome of a fungal forest pathogen.</title>
        <authorList>
            <person name="Olson A."/>
            <person name="Aerts A."/>
            <person name="Asiegbu F."/>
            <person name="Belbahri L."/>
            <person name="Bouzid O."/>
            <person name="Broberg A."/>
            <person name="Canback B."/>
            <person name="Coutinho P.M."/>
            <person name="Cullen D."/>
            <person name="Dalman K."/>
            <person name="Deflorio G."/>
            <person name="van Diepen L.T."/>
            <person name="Dunand C."/>
            <person name="Duplessis S."/>
            <person name="Durling M."/>
            <person name="Gonthier P."/>
            <person name="Grimwood J."/>
            <person name="Fossdal C.G."/>
            <person name="Hansson D."/>
            <person name="Henrissat B."/>
            <person name="Hietala A."/>
            <person name="Himmelstrand K."/>
            <person name="Hoffmeister D."/>
            <person name="Hogberg N."/>
            <person name="James T.Y."/>
            <person name="Karlsson M."/>
            <person name="Kohler A."/>
            <person name="Kues U."/>
            <person name="Lee Y.H."/>
            <person name="Lin Y.C."/>
            <person name="Lind M."/>
            <person name="Lindquist E."/>
            <person name="Lombard V."/>
            <person name="Lucas S."/>
            <person name="Lunden K."/>
            <person name="Morin E."/>
            <person name="Murat C."/>
            <person name="Park J."/>
            <person name="Raffaello T."/>
            <person name="Rouze P."/>
            <person name="Salamov A."/>
            <person name="Schmutz J."/>
            <person name="Solheim H."/>
            <person name="Stahlberg J."/>
            <person name="Velez H."/>
            <person name="de Vries R.P."/>
            <person name="Wiebenga A."/>
            <person name="Woodward S."/>
            <person name="Yakovlev I."/>
            <person name="Garbelotto M."/>
            <person name="Martin F."/>
            <person name="Grigoriev I.V."/>
            <person name="Stenlid J."/>
        </authorList>
    </citation>
    <scope>NUCLEOTIDE SEQUENCE [LARGE SCALE GENOMIC DNA]</scope>
    <source>
        <strain evidence="1 2">TC 32-1</strain>
    </source>
</reference>
<dbReference type="GeneID" id="20669907"/>
<keyword evidence="2" id="KW-1185">Reference proteome</keyword>
<evidence type="ECO:0008006" key="3">
    <source>
        <dbReference type="Google" id="ProtNLM"/>
    </source>
</evidence>
<dbReference type="AlphaFoldDB" id="W4KGL4"/>
<dbReference type="STRING" id="747525.W4KGL4"/>
<dbReference type="KEGG" id="hir:HETIRDRAFT_311873"/>
<evidence type="ECO:0000313" key="2">
    <source>
        <dbReference type="Proteomes" id="UP000030671"/>
    </source>
</evidence>
<dbReference type="OrthoDB" id="291792at2759"/>
<accession>W4KGL4</accession>
<protein>
    <recommendedName>
        <fullName evidence="3">Transmembrane protein 135 N-terminal domain-containing protein</fullName>
    </recommendedName>
</protein>
<proteinExistence type="predicted"/>
<dbReference type="RefSeq" id="XP_009543897.1">
    <property type="nucleotide sequence ID" value="XM_009545602.1"/>
</dbReference>